<protein>
    <submittedName>
        <fullName evidence="1">Uncharacterized protein</fullName>
    </submittedName>
</protein>
<proteinExistence type="predicted"/>
<organism evidence="1 2">
    <name type="scientific">Zarea fungicola</name>
    <dbReference type="NCBI Taxonomy" id="93591"/>
    <lineage>
        <taxon>Eukaryota</taxon>
        <taxon>Fungi</taxon>
        <taxon>Dikarya</taxon>
        <taxon>Ascomycota</taxon>
        <taxon>Pezizomycotina</taxon>
        <taxon>Sordariomycetes</taxon>
        <taxon>Hypocreomycetidae</taxon>
        <taxon>Hypocreales</taxon>
        <taxon>Cordycipitaceae</taxon>
        <taxon>Zarea</taxon>
    </lineage>
</organism>
<gene>
    <name evidence="1" type="ORF">NQ176_g3902</name>
</gene>
<keyword evidence="2" id="KW-1185">Reference proteome</keyword>
<sequence>MATGPHVKPTAFRLEGQDLFAGAVMHSQEFKRPSDYAGKRVVVLGMGNTSADIANALVGIASEVYLSHSRGAHVLPRDLNGVPATSVLTHRLVRLQGTIDWIFPRLRDFISGRVLRKMTRMVFGELDPAWRLDDAPPATVTNPIINDELIPNLRAGSLRSVAGIQRITGPETMELEDGSTVAAEVIVCCVGYENNYDILAPQRQPH</sequence>
<reference evidence="1" key="1">
    <citation type="submission" date="2022-08" db="EMBL/GenBank/DDBJ databases">
        <title>Genome Sequence of Lecanicillium fungicola.</title>
        <authorList>
            <person name="Buettner E."/>
        </authorList>
    </citation>
    <scope>NUCLEOTIDE SEQUENCE</scope>
    <source>
        <strain evidence="1">Babe33</strain>
    </source>
</reference>
<evidence type="ECO:0000313" key="2">
    <source>
        <dbReference type="Proteomes" id="UP001143910"/>
    </source>
</evidence>
<evidence type="ECO:0000313" key="1">
    <source>
        <dbReference type="EMBL" id="KAJ2978280.1"/>
    </source>
</evidence>
<dbReference type="EMBL" id="JANJQO010000391">
    <property type="protein sequence ID" value="KAJ2978280.1"/>
    <property type="molecule type" value="Genomic_DNA"/>
</dbReference>
<accession>A0ACC1NH32</accession>
<comment type="caution">
    <text evidence="1">The sequence shown here is derived from an EMBL/GenBank/DDBJ whole genome shotgun (WGS) entry which is preliminary data.</text>
</comment>
<name>A0ACC1NH32_9HYPO</name>
<dbReference type="Proteomes" id="UP001143910">
    <property type="component" value="Unassembled WGS sequence"/>
</dbReference>